<dbReference type="EMBL" id="BMXL01000033">
    <property type="protein sequence ID" value="GHD35318.1"/>
    <property type="molecule type" value="Genomic_DNA"/>
</dbReference>
<gene>
    <name evidence="1" type="ORF">GCM10007147_41690</name>
</gene>
<evidence type="ECO:0008006" key="3">
    <source>
        <dbReference type="Google" id="ProtNLM"/>
    </source>
</evidence>
<dbReference type="Proteomes" id="UP000654947">
    <property type="component" value="Unassembled WGS sequence"/>
</dbReference>
<evidence type="ECO:0000313" key="1">
    <source>
        <dbReference type="EMBL" id="GHD35318.1"/>
    </source>
</evidence>
<dbReference type="RefSeq" id="WP_193518553.1">
    <property type="nucleotide sequence ID" value="NZ_BMXL01000033.1"/>
</dbReference>
<dbReference type="NCBIfam" id="TIGR03882">
    <property type="entry name" value="cyclo_dehyd_2"/>
    <property type="match status" value="1"/>
</dbReference>
<reference evidence="1 2" key="1">
    <citation type="journal article" date="2014" name="Int. J. Syst. Evol. Microbiol.">
        <title>Complete genome sequence of Corynebacterium casei LMG S-19264T (=DSM 44701T), isolated from a smear-ripened cheese.</title>
        <authorList>
            <consortium name="US DOE Joint Genome Institute (JGI-PGF)"/>
            <person name="Walter F."/>
            <person name="Albersmeier A."/>
            <person name="Kalinowski J."/>
            <person name="Ruckert C."/>
        </authorList>
    </citation>
    <scope>NUCLEOTIDE SEQUENCE [LARGE SCALE GENOMIC DNA]</scope>
    <source>
        <strain evidence="1 2">KCTC 19473</strain>
    </source>
</reference>
<dbReference type="InterPro" id="IPR022291">
    <property type="entry name" value="Bacteriocin_synth_cyclodeHase"/>
</dbReference>
<accession>A0A918XJS2</accession>
<organism evidence="1 2">
    <name type="scientific">Nocardiopsis kunsanensis</name>
    <dbReference type="NCBI Taxonomy" id="141693"/>
    <lineage>
        <taxon>Bacteria</taxon>
        <taxon>Bacillati</taxon>
        <taxon>Actinomycetota</taxon>
        <taxon>Actinomycetes</taxon>
        <taxon>Streptosporangiales</taxon>
        <taxon>Nocardiopsidaceae</taxon>
        <taxon>Nocardiopsis</taxon>
    </lineage>
</organism>
<name>A0A918XJS2_9ACTN</name>
<dbReference type="AlphaFoldDB" id="A0A918XJS2"/>
<proteinExistence type="predicted"/>
<evidence type="ECO:0000313" key="2">
    <source>
        <dbReference type="Proteomes" id="UP000654947"/>
    </source>
</evidence>
<comment type="caution">
    <text evidence="1">The sequence shown here is derived from an EMBL/GenBank/DDBJ whole genome shotgun (WGS) entry which is preliminary data.</text>
</comment>
<protein>
    <recommendedName>
        <fullName evidence="3">Bacteriocin biosynthesis cyclodehydratase domain-containing protein</fullName>
    </recommendedName>
</protein>
<dbReference type="Gene3D" id="3.40.50.720">
    <property type="entry name" value="NAD(P)-binding Rossmann-like Domain"/>
    <property type="match status" value="1"/>
</dbReference>
<keyword evidence="2" id="KW-1185">Reference proteome</keyword>
<sequence>MAPTLRLDPPVSIFSTGRSGALIAQETARCLHEHGVEAAVTEADSGVGAPVRWPTRGLIVLCCGGPRPELEHALHDQAARGGARGLPVVLEHPLLRVGPIAEAGAPCSQCLERRRRQLARDGRVEDLWRAFHGAGGEPRGVLPHELALAAALAVDDLTGLLDGTPARGRVRWFDVQDLRVAADHVVGVHGCPRCGGQAGPSEERTWSALSGHATAVLAERGTTGHETGAREEAR</sequence>